<name>A0A0B7B2B1_9EUPU</name>
<dbReference type="EMBL" id="HACG01040579">
    <property type="protein sequence ID" value="CEK87444.1"/>
    <property type="molecule type" value="Transcribed_RNA"/>
</dbReference>
<organism evidence="1">
    <name type="scientific">Arion vulgaris</name>
    <dbReference type="NCBI Taxonomy" id="1028688"/>
    <lineage>
        <taxon>Eukaryota</taxon>
        <taxon>Metazoa</taxon>
        <taxon>Spiralia</taxon>
        <taxon>Lophotrochozoa</taxon>
        <taxon>Mollusca</taxon>
        <taxon>Gastropoda</taxon>
        <taxon>Heterobranchia</taxon>
        <taxon>Euthyneura</taxon>
        <taxon>Panpulmonata</taxon>
        <taxon>Eupulmonata</taxon>
        <taxon>Stylommatophora</taxon>
        <taxon>Helicina</taxon>
        <taxon>Arionoidea</taxon>
        <taxon>Arionidae</taxon>
        <taxon>Arion</taxon>
    </lineage>
</organism>
<protein>
    <submittedName>
        <fullName evidence="1">Uncharacterized protein</fullName>
    </submittedName>
</protein>
<evidence type="ECO:0000313" key="1">
    <source>
        <dbReference type="EMBL" id="CEK87444.1"/>
    </source>
</evidence>
<reference evidence="1" key="1">
    <citation type="submission" date="2014-12" db="EMBL/GenBank/DDBJ databases">
        <title>Insight into the proteome of Arion vulgaris.</title>
        <authorList>
            <person name="Aradska J."/>
            <person name="Bulat T."/>
            <person name="Smidak R."/>
            <person name="Sarate P."/>
            <person name="Gangsoo J."/>
            <person name="Sialana F."/>
            <person name="Bilban M."/>
            <person name="Lubec G."/>
        </authorList>
    </citation>
    <scope>NUCLEOTIDE SEQUENCE</scope>
    <source>
        <tissue evidence="1">Skin</tissue>
    </source>
</reference>
<sequence length="50" mass="5782">MLADGECTQDINARIIKVKLRGESLWLSDYAFALRSGHEFESRQHHSVHE</sequence>
<proteinExistence type="predicted"/>
<dbReference type="AlphaFoldDB" id="A0A0B7B2B1"/>
<gene>
    <name evidence="1" type="primary">ORF159246</name>
</gene>
<accession>A0A0B7B2B1</accession>